<organism evidence="2 3">
    <name type="scientific">Aplysia californica</name>
    <name type="common">California sea hare</name>
    <dbReference type="NCBI Taxonomy" id="6500"/>
    <lineage>
        <taxon>Eukaryota</taxon>
        <taxon>Metazoa</taxon>
        <taxon>Spiralia</taxon>
        <taxon>Lophotrochozoa</taxon>
        <taxon>Mollusca</taxon>
        <taxon>Gastropoda</taxon>
        <taxon>Heterobranchia</taxon>
        <taxon>Euthyneura</taxon>
        <taxon>Tectipleura</taxon>
        <taxon>Aplysiida</taxon>
        <taxon>Aplysioidea</taxon>
        <taxon>Aplysiidae</taxon>
        <taxon>Aplysia</taxon>
    </lineage>
</organism>
<proteinExistence type="predicted"/>
<dbReference type="RefSeq" id="XP_035826822.1">
    <property type="nucleotide sequence ID" value="XM_035970929.1"/>
</dbReference>
<evidence type="ECO:0000256" key="1">
    <source>
        <dbReference type="SAM" id="MobiDB-lite"/>
    </source>
</evidence>
<dbReference type="GeneID" id="101859029"/>
<dbReference type="Proteomes" id="UP000694888">
    <property type="component" value="Unplaced"/>
</dbReference>
<feature type="region of interest" description="Disordered" evidence="1">
    <location>
        <begin position="1"/>
        <end position="26"/>
    </location>
</feature>
<sequence>MLPAMPVGQADQADPAMPVGQAGPAMPVLQADPMQVDLHPDRPELAMPVLQADQPLAANDLGQCQELTLVSGRRRLCKRRRRLSQPYCRQHRRQDELPAPAQEVAALEVVVGPAPLPVLPVPAALPLPVDPAPGAGDLPVDPAPGAGDLPVDPAPGAGDLPIDPAPVAGDLPLLPFPLPVNPAPVAGDLPLLPFPLPVNPAPVAGHLPLLPFPLPVNHLPLPVRHLPIAVDHAPPGADYAPPVWPGRNIPGMFPVLIAAPAAWHPHAPPPNGPFNFFVINLTARDMMDFLGQQQQGRGAFVPAQRRCFAEADRRLHLPPVPPLPLPPPPAPAAPHAGESVFKRIWIAAAEKLVRCRSQTRERSRDMMDFLGQQQQGRGAFVPAQRRYFAEADRRLHLPPVPPLPLPPPPAPAAPHAGESVFKRIWGALGA</sequence>
<evidence type="ECO:0000313" key="3">
    <source>
        <dbReference type="RefSeq" id="XP_035826822.1"/>
    </source>
</evidence>
<keyword evidence="2" id="KW-1185">Reference proteome</keyword>
<reference evidence="3" key="1">
    <citation type="submission" date="2025-08" db="UniProtKB">
        <authorList>
            <consortium name="RefSeq"/>
        </authorList>
    </citation>
    <scope>IDENTIFICATION</scope>
</reference>
<gene>
    <name evidence="3" type="primary">LOC101859029</name>
</gene>
<protein>
    <submittedName>
        <fullName evidence="3">Formin-2</fullName>
    </submittedName>
</protein>
<evidence type="ECO:0000313" key="2">
    <source>
        <dbReference type="Proteomes" id="UP000694888"/>
    </source>
</evidence>
<name>A0ABM1VWN0_APLCA</name>
<accession>A0ABM1VWN0</accession>